<evidence type="ECO:0000256" key="9">
    <source>
        <dbReference type="SAM" id="MobiDB-lite"/>
    </source>
</evidence>
<evidence type="ECO:0000256" key="4">
    <source>
        <dbReference type="ARBA" id="ARBA00022723"/>
    </source>
</evidence>
<gene>
    <name evidence="11" type="ORF">P879_09968</name>
</gene>
<evidence type="ECO:0000256" key="5">
    <source>
        <dbReference type="ARBA" id="ARBA00022737"/>
    </source>
</evidence>
<protein>
    <recommendedName>
        <fullName evidence="10">C2H2-type domain-containing protein</fullName>
    </recommendedName>
</protein>
<dbReference type="PANTHER" id="PTHR13182:SF8">
    <property type="entry name" value="CYTOPLASMIC 60S SUBUNIT BIOGENESIS FACTOR ZNF622"/>
    <property type="match status" value="1"/>
</dbReference>
<dbReference type="SMART" id="SM00451">
    <property type="entry name" value="ZnF_U1"/>
    <property type="match status" value="2"/>
</dbReference>
<evidence type="ECO:0000256" key="6">
    <source>
        <dbReference type="ARBA" id="ARBA00022771"/>
    </source>
</evidence>
<keyword evidence="2" id="KW-0963">Cytoplasm</keyword>
<evidence type="ECO:0000313" key="12">
    <source>
        <dbReference type="Proteomes" id="UP000699462"/>
    </source>
</evidence>
<comment type="subcellular location">
    <subcellularLocation>
        <location evidence="1">Cytoplasm</location>
    </subcellularLocation>
</comment>
<dbReference type="SUPFAM" id="SSF57667">
    <property type="entry name" value="beta-beta-alpha zinc fingers"/>
    <property type="match status" value="1"/>
</dbReference>
<sequence length="408" mass="45903">MVLCSSCNISFDPEERVLHVKSEWHVYNLKRVVANLPPISEELFNQKRQFFSEPITKIEKKRYCEACKSSFINSRSYEAHLKSKKHILNALSEKKESTSASEAADIPNSSTHSTLETSDEMNQAPQSLPLGSCIFCDRRLSTCPSELCTEQKQLLAKRVLAHMLDVHGFVLPYEHKLVDAAGLLIELGRVVGEERACLACGRQFYGRKFQSTANHLQSDSRVALNAVRSHMLSKPGHMRLWCGEEDPIQVALKIAQHEEEHPDSQTPPAVALAGGELFSRFYDKSIVSPSFILLNTDDDVYEVRLPSGTILGHRTMATVYQQHLNATPLGITRSVHRALPVSAEGHRLPTSNVLMTSHIGPPSKSLNISVPAQTRTADRQYHESKRFWELSTGVQGNMVYRSRLRRQY</sequence>
<organism evidence="11 12">
    <name type="scientific">Paragonimus westermani</name>
    <dbReference type="NCBI Taxonomy" id="34504"/>
    <lineage>
        <taxon>Eukaryota</taxon>
        <taxon>Metazoa</taxon>
        <taxon>Spiralia</taxon>
        <taxon>Lophotrochozoa</taxon>
        <taxon>Platyhelminthes</taxon>
        <taxon>Trematoda</taxon>
        <taxon>Digenea</taxon>
        <taxon>Plagiorchiida</taxon>
        <taxon>Troglotremata</taxon>
        <taxon>Troglotrematidae</taxon>
        <taxon>Paragonimus</taxon>
    </lineage>
</organism>
<dbReference type="GO" id="GO:0005737">
    <property type="term" value="C:cytoplasm"/>
    <property type="evidence" value="ECO:0007669"/>
    <property type="project" value="UniProtKB-SubCell"/>
</dbReference>
<reference evidence="11 12" key="1">
    <citation type="submission" date="2019-07" db="EMBL/GenBank/DDBJ databases">
        <title>Annotation for the trematode Paragonimus westermani.</title>
        <authorList>
            <person name="Choi Y.-J."/>
        </authorList>
    </citation>
    <scope>NUCLEOTIDE SEQUENCE [LARGE SCALE GENOMIC DNA]</scope>
    <source>
        <strain evidence="11">180907_Pwestermani</strain>
    </source>
</reference>
<dbReference type="InterPro" id="IPR036236">
    <property type="entry name" value="Znf_C2H2_sf"/>
</dbReference>
<evidence type="ECO:0000256" key="1">
    <source>
        <dbReference type="ARBA" id="ARBA00004496"/>
    </source>
</evidence>
<feature type="region of interest" description="Disordered" evidence="9">
    <location>
        <begin position="96"/>
        <end position="123"/>
    </location>
</feature>
<evidence type="ECO:0000256" key="7">
    <source>
        <dbReference type="ARBA" id="ARBA00022833"/>
    </source>
</evidence>
<evidence type="ECO:0000313" key="11">
    <source>
        <dbReference type="EMBL" id="KAF8565875.1"/>
    </source>
</evidence>
<dbReference type="PROSITE" id="PS00028">
    <property type="entry name" value="ZINC_FINGER_C2H2_1"/>
    <property type="match status" value="1"/>
</dbReference>
<dbReference type="InterPro" id="IPR041661">
    <property type="entry name" value="ZN622/Rei1/Reh1_Znf-C2H2"/>
</dbReference>
<evidence type="ECO:0000256" key="8">
    <source>
        <dbReference type="ARBA" id="ARBA00034126"/>
    </source>
</evidence>
<dbReference type="GO" id="GO:0008270">
    <property type="term" value="F:zinc ion binding"/>
    <property type="evidence" value="ECO:0007669"/>
    <property type="project" value="UniProtKB-KW"/>
</dbReference>
<keyword evidence="7" id="KW-0862">Zinc</keyword>
<dbReference type="Pfam" id="PF12756">
    <property type="entry name" value="zf-C2H2_2"/>
    <property type="match status" value="1"/>
</dbReference>
<dbReference type="Pfam" id="PF12171">
    <property type="entry name" value="zf-C2H2_jaz"/>
    <property type="match status" value="1"/>
</dbReference>
<dbReference type="GO" id="GO:0042273">
    <property type="term" value="P:ribosomal large subunit biogenesis"/>
    <property type="evidence" value="ECO:0007669"/>
    <property type="project" value="TreeGrafter"/>
</dbReference>
<dbReference type="GO" id="GO:0003676">
    <property type="term" value="F:nucleic acid binding"/>
    <property type="evidence" value="ECO:0007669"/>
    <property type="project" value="InterPro"/>
</dbReference>
<dbReference type="InterPro" id="IPR003604">
    <property type="entry name" value="Matrin/U1-like-C_Znf_C2H2"/>
</dbReference>
<dbReference type="OrthoDB" id="19329at2759"/>
<dbReference type="GO" id="GO:0030687">
    <property type="term" value="C:preribosome, large subunit precursor"/>
    <property type="evidence" value="ECO:0007669"/>
    <property type="project" value="TreeGrafter"/>
</dbReference>
<proteinExistence type="inferred from homology"/>
<name>A0A8T0DDH1_9TREM</name>
<feature type="domain" description="C2H2-type" evidence="10">
    <location>
        <begin position="64"/>
        <end position="86"/>
    </location>
</feature>
<feature type="compositionally biased region" description="Polar residues" evidence="9">
    <location>
        <begin position="107"/>
        <end position="123"/>
    </location>
</feature>
<dbReference type="InterPro" id="IPR040025">
    <property type="entry name" value="Znf622/Rei1/Reh1"/>
</dbReference>
<evidence type="ECO:0000256" key="3">
    <source>
        <dbReference type="ARBA" id="ARBA00022517"/>
    </source>
</evidence>
<evidence type="ECO:0000259" key="10">
    <source>
        <dbReference type="PROSITE" id="PS00028"/>
    </source>
</evidence>
<comment type="caution">
    <text evidence="11">The sequence shown here is derived from an EMBL/GenBank/DDBJ whole genome shotgun (WGS) entry which is preliminary data.</text>
</comment>
<dbReference type="InterPro" id="IPR013087">
    <property type="entry name" value="Znf_C2H2_type"/>
</dbReference>
<keyword evidence="12" id="KW-1185">Reference proteome</keyword>
<keyword evidence="4" id="KW-0479">Metal-binding</keyword>
<accession>A0A8T0DDH1</accession>
<comment type="similarity">
    <text evidence="8">Belongs to the REI1 family.</text>
</comment>
<evidence type="ECO:0000256" key="2">
    <source>
        <dbReference type="ARBA" id="ARBA00022490"/>
    </source>
</evidence>
<dbReference type="Gene3D" id="3.30.160.60">
    <property type="entry name" value="Classic Zinc Finger"/>
    <property type="match status" value="1"/>
</dbReference>
<dbReference type="AlphaFoldDB" id="A0A8T0DDH1"/>
<dbReference type="EMBL" id="JTDF01005928">
    <property type="protein sequence ID" value="KAF8565875.1"/>
    <property type="molecule type" value="Genomic_DNA"/>
</dbReference>
<keyword evidence="5" id="KW-0677">Repeat</keyword>
<dbReference type="PANTHER" id="PTHR13182">
    <property type="entry name" value="ZINC FINGER PROTEIN 622"/>
    <property type="match status" value="1"/>
</dbReference>
<dbReference type="InterPro" id="IPR022755">
    <property type="entry name" value="Znf_C2H2_jaz"/>
</dbReference>
<keyword evidence="3" id="KW-0690">Ribosome biogenesis</keyword>
<keyword evidence="6" id="KW-0863">Zinc-finger</keyword>
<dbReference type="Proteomes" id="UP000699462">
    <property type="component" value="Unassembled WGS sequence"/>
</dbReference>